<evidence type="ECO:0000256" key="5">
    <source>
        <dbReference type="ARBA" id="ARBA00023002"/>
    </source>
</evidence>
<dbReference type="GO" id="GO:0046168">
    <property type="term" value="P:glycerol-3-phosphate catabolic process"/>
    <property type="evidence" value="ECO:0007669"/>
    <property type="project" value="TreeGrafter"/>
</dbReference>
<accession>A0A3B0ZQE4</accession>
<evidence type="ECO:0000256" key="1">
    <source>
        <dbReference type="ARBA" id="ARBA00001974"/>
    </source>
</evidence>
<sequence length="555" mass="61163">MLTRDFAVAQAKSYDIIVVGGGIYGATMAWEAVSRGLSVALLEKKDFGHATSANSMKIVHGGVRYLKKLDFSSLRESSNERSALMRIAPHLVAPLKCLVPTQNSLTQHRWILKAALLLNNILSLNRNKGVDSARHILAAGVMDHADLVNKIPAFKDLVCTGAGYWYDAQAHNVERLVLSFVLSAAKEGATVLNYAVVERLVSAGGSVDGVIVRDHFGNGRRYKLRADTVVDCTGSWSKLYSEFNESANKPVFAKAVNLVIKKSFFPCTVGLKVKTNAGTTATNRQLFITPWRGQSIIGTWYFPVREGQTDACPSPLEFDICLRQANLIFPGTHIEPEDIVNVHSGLLPAESSIDKNGEPELKSKPSILDAGDHGGPQGLFCVSGVKLTTARRIAQQTIDFICRDSGTAIRKSNSDIRPLYGGDLGQIEAYYKAKRKTYQGRLEVNTIDRLIDNYGTNIELIMDYITRSPSFGQLVPGSSFLLRAELQFSIDHELVVTLSDLLLRRVNTGPCERPEKETIEFCADFLGQYLDWSESSKEKNIKLLLDSFSPSFLPD</sequence>
<keyword evidence="5" id="KW-0560">Oxidoreductase</keyword>
<dbReference type="Pfam" id="PF01266">
    <property type="entry name" value="DAO"/>
    <property type="match status" value="1"/>
</dbReference>
<dbReference type="PANTHER" id="PTHR11985:SF15">
    <property type="entry name" value="GLYCEROL-3-PHOSPHATE DEHYDROGENASE, MITOCHONDRIAL"/>
    <property type="match status" value="1"/>
</dbReference>
<dbReference type="InterPro" id="IPR031656">
    <property type="entry name" value="DAO_C"/>
</dbReference>
<dbReference type="Pfam" id="PF16901">
    <property type="entry name" value="DAO_C"/>
    <property type="match status" value="1"/>
</dbReference>
<dbReference type="InterPro" id="IPR006076">
    <property type="entry name" value="FAD-dep_OxRdtase"/>
</dbReference>
<dbReference type="InterPro" id="IPR038299">
    <property type="entry name" value="DAO_C_sf"/>
</dbReference>
<evidence type="ECO:0000256" key="2">
    <source>
        <dbReference type="ARBA" id="ARBA00007330"/>
    </source>
</evidence>
<name>A0A3B0ZQE4_9ZZZZ</name>
<dbReference type="EMBL" id="UOFO01000143">
    <property type="protein sequence ID" value="VAW88289.1"/>
    <property type="molecule type" value="Genomic_DNA"/>
</dbReference>
<proteinExistence type="inferred from homology"/>
<dbReference type="InterPro" id="IPR036188">
    <property type="entry name" value="FAD/NAD-bd_sf"/>
</dbReference>
<dbReference type="InterPro" id="IPR000447">
    <property type="entry name" value="G3P_DH_FAD-dep"/>
</dbReference>
<dbReference type="Gene3D" id="3.50.50.60">
    <property type="entry name" value="FAD/NAD(P)-binding domain"/>
    <property type="match status" value="1"/>
</dbReference>
<comment type="cofactor">
    <cofactor evidence="1">
        <name>FAD</name>
        <dbReference type="ChEBI" id="CHEBI:57692"/>
    </cofactor>
</comment>
<dbReference type="PRINTS" id="PR01001">
    <property type="entry name" value="FADG3PDH"/>
</dbReference>
<dbReference type="PANTHER" id="PTHR11985">
    <property type="entry name" value="GLYCEROL-3-PHOSPHATE DEHYDROGENASE"/>
    <property type="match status" value="1"/>
</dbReference>
<feature type="domain" description="Alpha-glycerophosphate oxidase C-terminal" evidence="7">
    <location>
        <begin position="417"/>
        <end position="536"/>
    </location>
</feature>
<dbReference type="Gene3D" id="1.10.8.870">
    <property type="entry name" value="Alpha-glycerophosphate oxidase, cap domain"/>
    <property type="match status" value="1"/>
</dbReference>
<evidence type="ECO:0000259" key="6">
    <source>
        <dbReference type="Pfam" id="PF01266"/>
    </source>
</evidence>
<dbReference type="GO" id="GO:0004368">
    <property type="term" value="F:glycerol-3-phosphate dehydrogenase (quinone) activity"/>
    <property type="evidence" value="ECO:0007669"/>
    <property type="project" value="InterPro"/>
</dbReference>
<evidence type="ECO:0008006" key="9">
    <source>
        <dbReference type="Google" id="ProtNLM"/>
    </source>
</evidence>
<protein>
    <recommendedName>
        <fullName evidence="9">Glycerol-3-phosphate dehydrogenase</fullName>
    </recommendedName>
</protein>
<reference evidence="8" key="1">
    <citation type="submission" date="2018-06" db="EMBL/GenBank/DDBJ databases">
        <authorList>
            <person name="Zhirakovskaya E."/>
        </authorList>
    </citation>
    <scope>NUCLEOTIDE SEQUENCE</scope>
</reference>
<dbReference type="SUPFAM" id="SSF51905">
    <property type="entry name" value="FAD/NAD(P)-binding domain"/>
    <property type="match status" value="1"/>
</dbReference>
<evidence type="ECO:0000259" key="7">
    <source>
        <dbReference type="Pfam" id="PF16901"/>
    </source>
</evidence>
<organism evidence="8">
    <name type="scientific">hydrothermal vent metagenome</name>
    <dbReference type="NCBI Taxonomy" id="652676"/>
    <lineage>
        <taxon>unclassified sequences</taxon>
        <taxon>metagenomes</taxon>
        <taxon>ecological metagenomes</taxon>
    </lineage>
</organism>
<dbReference type="Gene3D" id="3.30.9.10">
    <property type="entry name" value="D-Amino Acid Oxidase, subunit A, domain 2"/>
    <property type="match status" value="1"/>
</dbReference>
<keyword evidence="3" id="KW-0285">Flavoprotein</keyword>
<feature type="domain" description="FAD dependent oxidoreductase" evidence="6">
    <location>
        <begin position="15"/>
        <end position="382"/>
    </location>
</feature>
<evidence type="ECO:0000313" key="8">
    <source>
        <dbReference type="EMBL" id="VAW88289.1"/>
    </source>
</evidence>
<comment type="similarity">
    <text evidence="2">Belongs to the FAD-dependent glycerol-3-phosphate dehydrogenase family.</text>
</comment>
<evidence type="ECO:0000256" key="3">
    <source>
        <dbReference type="ARBA" id="ARBA00022630"/>
    </source>
</evidence>
<dbReference type="AlphaFoldDB" id="A0A3B0ZQE4"/>
<evidence type="ECO:0000256" key="4">
    <source>
        <dbReference type="ARBA" id="ARBA00022827"/>
    </source>
</evidence>
<keyword evidence="4" id="KW-0274">FAD</keyword>
<gene>
    <name evidence="8" type="ORF">MNBD_GAMMA16-665</name>
</gene>